<accession>A0AC34QR24</accession>
<name>A0AC34QR24_9BILA</name>
<reference evidence="2" key="1">
    <citation type="submission" date="2022-11" db="UniProtKB">
        <authorList>
            <consortium name="WormBaseParasite"/>
        </authorList>
    </citation>
    <scope>IDENTIFICATION</scope>
</reference>
<dbReference type="Proteomes" id="UP000887576">
    <property type="component" value="Unplaced"/>
</dbReference>
<dbReference type="WBParaSite" id="JU765_v2.g18610.t1">
    <property type="protein sequence ID" value="JU765_v2.g18610.t1"/>
    <property type="gene ID" value="JU765_v2.g18610"/>
</dbReference>
<evidence type="ECO:0000313" key="1">
    <source>
        <dbReference type="Proteomes" id="UP000887576"/>
    </source>
</evidence>
<organism evidence="1 2">
    <name type="scientific">Panagrolaimus sp. JU765</name>
    <dbReference type="NCBI Taxonomy" id="591449"/>
    <lineage>
        <taxon>Eukaryota</taxon>
        <taxon>Metazoa</taxon>
        <taxon>Ecdysozoa</taxon>
        <taxon>Nematoda</taxon>
        <taxon>Chromadorea</taxon>
        <taxon>Rhabditida</taxon>
        <taxon>Tylenchina</taxon>
        <taxon>Panagrolaimomorpha</taxon>
        <taxon>Panagrolaimoidea</taxon>
        <taxon>Panagrolaimidae</taxon>
        <taxon>Panagrolaimus</taxon>
    </lineage>
</organism>
<sequence length="337" mass="38715">MSEEEDLDSLGVKPGAVLTSPKSKFVLIKLLGEGGFGAVFLVQDMTSRNKERPKYALKVEKKLDNRRHSKLKMEVAILKEVSSMRTSKIGLKDPERYLRHFTDIVDRAKKDRYFFLVMQLVGKSLADLRLERKDKLLPVGTGLSVCFQCLEAVQVLHVAGYIHRDLKPANYACGLGDKAHVIYLLDFGIARMFMKRIENNKKELKTPRTMVLFKGTVKFASISCHKNLEMGAKDDCESWIYLLIDLMIPKGLPWKRDSEKNEVLKKKLLFRENPHFGNVKCEEDLVKVYKYVDSLNYSDTMDYEFVYTLLKSAAKVAKVDLDAPYEWENPTTENTKK</sequence>
<proteinExistence type="predicted"/>
<evidence type="ECO:0000313" key="2">
    <source>
        <dbReference type="WBParaSite" id="JU765_v2.g18610.t1"/>
    </source>
</evidence>
<protein>
    <submittedName>
        <fullName evidence="2">Protein kinase domain-containing protein</fullName>
    </submittedName>
</protein>